<dbReference type="Pfam" id="PF00133">
    <property type="entry name" value="tRNA-synt_1"/>
    <property type="match status" value="1"/>
</dbReference>
<evidence type="ECO:0000256" key="1">
    <source>
        <dbReference type="ARBA" id="ARBA00013169"/>
    </source>
</evidence>
<evidence type="ECO:0000256" key="2">
    <source>
        <dbReference type="ARBA" id="ARBA00022598"/>
    </source>
</evidence>
<feature type="domain" description="Aminoacyl-tRNA synthetase class Ia" evidence="10">
    <location>
        <begin position="1"/>
        <end position="65"/>
    </location>
</feature>
<evidence type="ECO:0000256" key="7">
    <source>
        <dbReference type="ARBA" id="ARBA00023146"/>
    </source>
</evidence>
<evidence type="ECO:0000259" key="10">
    <source>
        <dbReference type="Pfam" id="PF00133"/>
    </source>
</evidence>
<keyword evidence="7" id="KW-0030">Aminoacyl-tRNA synthetase</keyword>
<dbReference type="SUPFAM" id="SSF47323">
    <property type="entry name" value="Anticodon-binding domain of a subclass of class I aminoacyl-tRNA synthetases"/>
    <property type="match status" value="1"/>
</dbReference>
<comment type="caution">
    <text evidence="12">The sequence shown here is derived from an EMBL/GenBank/DDBJ whole genome shotgun (WGS) entry which is preliminary data.</text>
</comment>
<proteinExistence type="predicted"/>
<dbReference type="InterPro" id="IPR009080">
    <property type="entry name" value="tRNAsynth_Ia_anticodon-bd"/>
</dbReference>
<evidence type="ECO:0000256" key="8">
    <source>
        <dbReference type="ARBA" id="ARBA00029936"/>
    </source>
</evidence>
<keyword evidence="3" id="KW-0547">Nucleotide-binding</keyword>
<dbReference type="InterPro" id="IPR014729">
    <property type="entry name" value="Rossmann-like_a/b/a_fold"/>
</dbReference>
<dbReference type="EC" id="6.1.1.9" evidence="1"/>
<dbReference type="Gene3D" id="3.40.50.620">
    <property type="entry name" value="HUPs"/>
    <property type="match status" value="1"/>
</dbReference>
<reference evidence="12" key="1">
    <citation type="journal article" date="2014" name="Front. Microbiol.">
        <title>High frequency of phylogenetically diverse reductive dehalogenase-homologous genes in deep subseafloor sedimentary metagenomes.</title>
        <authorList>
            <person name="Kawai M."/>
            <person name="Futagami T."/>
            <person name="Toyoda A."/>
            <person name="Takaki Y."/>
            <person name="Nishi S."/>
            <person name="Hori S."/>
            <person name="Arai W."/>
            <person name="Tsubouchi T."/>
            <person name="Morono Y."/>
            <person name="Uchiyama I."/>
            <person name="Ito T."/>
            <person name="Fujiyama A."/>
            <person name="Inagaki F."/>
            <person name="Takami H."/>
        </authorList>
    </citation>
    <scope>NUCLEOTIDE SEQUENCE</scope>
    <source>
        <strain evidence="12">Expedition CK06-06</strain>
    </source>
</reference>
<keyword evidence="5" id="KW-0648">Protein biosynthesis</keyword>
<evidence type="ECO:0000313" key="12">
    <source>
        <dbReference type="EMBL" id="GAF86270.1"/>
    </source>
</evidence>
<dbReference type="SUPFAM" id="SSF52374">
    <property type="entry name" value="Nucleotidylyl transferase"/>
    <property type="match status" value="1"/>
</dbReference>
<dbReference type="FunFam" id="1.10.730.10:FF:000014">
    <property type="entry name" value="Valine--tRNA ligase"/>
    <property type="match status" value="1"/>
</dbReference>
<dbReference type="InterPro" id="IPR002300">
    <property type="entry name" value="aa-tRNA-synth_Ia"/>
</dbReference>
<evidence type="ECO:0000256" key="4">
    <source>
        <dbReference type="ARBA" id="ARBA00022840"/>
    </source>
</evidence>
<evidence type="ECO:0000256" key="6">
    <source>
        <dbReference type="ARBA" id="ARBA00023054"/>
    </source>
</evidence>
<dbReference type="InterPro" id="IPR013155">
    <property type="entry name" value="M/V/L/I-tRNA-synth_anticd-bd"/>
</dbReference>
<dbReference type="GO" id="GO:0005524">
    <property type="term" value="F:ATP binding"/>
    <property type="evidence" value="ECO:0007669"/>
    <property type="project" value="UniProtKB-KW"/>
</dbReference>
<dbReference type="PANTHER" id="PTHR11946">
    <property type="entry name" value="VALYL-TRNA SYNTHETASES"/>
    <property type="match status" value="1"/>
</dbReference>
<keyword evidence="4" id="KW-0067">ATP-binding</keyword>
<dbReference type="GO" id="GO:0004832">
    <property type="term" value="F:valine-tRNA ligase activity"/>
    <property type="evidence" value="ECO:0007669"/>
    <property type="project" value="UniProtKB-EC"/>
</dbReference>
<dbReference type="Pfam" id="PF08264">
    <property type="entry name" value="Anticodon_1"/>
    <property type="match status" value="1"/>
</dbReference>
<evidence type="ECO:0000256" key="5">
    <source>
        <dbReference type="ARBA" id="ARBA00022917"/>
    </source>
</evidence>
<comment type="catalytic activity">
    <reaction evidence="9">
        <text>tRNA(Val) + L-valine + ATP = L-valyl-tRNA(Val) + AMP + diphosphate</text>
        <dbReference type="Rhea" id="RHEA:10704"/>
        <dbReference type="Rhea" id="RHEA-COMP:9672"/>
        <dbReference type="Rhea" id="RHEA-COMP:9708"/>
        <dbReference type="ChEBI" id="CHEBI:30616"/>
        <dbReference type="ChEBI" id="CHEBI:33019"/>
        <dbReference type="ChEBI" id="CHEBI:57762"/>
        <dbReference type="ChEBI" id="CHEBI:78442"/>
        <dbReference type="ChEBI" id="CHEBI:78537"/>
        <dbReference type="ChEBI" id="CHEBI:456215"/>
        <dbReference type="EC" id="6.1.1.9"/>
    </reaction>
</comment>
<keyword evidence="6" id="KW-0175">Coiled coil</keyword>
<sequence length="243" mass="28688">MGLKLMDDIPFSEVYIHGIVRDKKGKKMSKSLGNVIDPLDIIAQYGTDALRFTLTSSCAQGQDLQLFDEKFIAGRNFANKIWNASRFVLMHLQNFKYDTRYAIRDTRHLSLADRWILSRYHKTVKEVTDSIEHYRISEAAQMLYQFIWHEFCDWYLELIKPRLYQPEVKSKKEKVRSGEVSTKEVAQYVMGYVLEGTLRLLHPFMPFITEEIWQSLKPITDHRLPITDSIMVSSWPEFDRKRI</sequence>
<dbReference type="InterPro" id="IPR002303">
    <property type="entry name" value="Valyl-tRNA_ligase"/>
</dbReference>
<keyword evidence="2" id="KW-0436">Ligase</keyword>
<accession>X0UCS0</accession>
<name>X0UCS0_9ZZZZ</name>
<dbReference type="GO" id="GO:0006438">
    <property type="term" value="P:valyl-tRNA aminoacylation"/>
    <property type="evidence" value="ECO:0007669"/>
    <property type="project" value="InterPro"/>
</dbReference>
<dbReference type="AlphaFoldDB" id="X0UCS0"/>
<protein>
    <recommendedName>
        <fullName evidence="1">valine--tRNA ligase</fullName>
        <ecNumber evidence="1">6.1.1.9</ecNumber>
    </recommendedName>
    <alternativeName>
        <fullName evidence="8">Valyl-tRNA synthetase</fullName>
    </alternativeName>
</protein>
<dbReference type="Gene3D" id="1.10.730.10">
    <property type="entry name" value="Isoleucyl-tRNA Synthetase, Domain 1"/>
    <property type="match status" value="1"/>
</dbReference>
<dbReference type="EMBL" id="BARS01016270">
    <property type="protein sequence ID" value="GAF86270.1"/>
    <property type="molecule type" value="Genomic_DNA"/>
</dbReference>
<organism evidence="12">
    <name type="scientific">marine sediment metagenome</name>
    <dbReference type="NCBI Taxonomy" id="412755"/>
    <lineage>
        <taxon>unclassified sequences</taxon>
        <taxon>metagenomes</taxon>
        <taxon>ecological metagenomes</taxon>
    </lineage>
</organism>
<dbReference type="PANTHER" id="PTHR11946:SF93">
    <property type="entry name" value="VALINE--TRNA LIGASE, CHLOROPLASTIC_MITOCHONDRIAL 2"/>
    <property type="match status" value="1"/>
</dbReference>
<evidence type="ECO:0000259" key="11">
    <source>
        <dbReference type="Pfam" id="PF08264"/>
    </source>
</evidence>
<dbReference type="GO" id="GO:0005829">
    <property type="term" value="C:cytosol"/>
    <property type="evidence" value="ECO:0007669"/>
    <property type="project" value="TreeGrafter"/>
</dbReference>
<evidence type="ECO:0000256" key="3">
    <source>
        <dbReference type="ARBA" id="ARBA00022741"/>
    </source>
</evidence>
<dbReference type="InterPro" id="IPR033705">
    <property type="entry name" value="Anticodon_Ia_Val"/>
</dbReference>
<feature type="domain" description="Methionyl/Valyl/Leucyl/Isoleucyl-tRNA synthetase anticodon-binding" evidence="11">
    <location>
        <begin position="113"/>
        <end position="240"/>
    </location>
</feature>
<evidence type="ECO:0000256" key="9">
    <source>
        <dbReference type="ARBA" id="ARBA00047552"/>
    </source>
</evidence>
<feature type="non-terminal residue" evidence="12">
    <location>
        <position position="243"/>
    </location>
</feature>
<dbReference type="CDD" id="cd07962">
    <property type="entry name" value="Anticodon_Ia_Val"/>
    <property type="match status" value="1"/>
</dbReference>
<gene>
    <name evidence="12" type="ORF">S01H1_26806</name>
</gene>